<feature type="transmembrane region" description="Helical" evidence="1">
    <location>
        <begin position="69"/>
        <end position="92"/>
    </location>
</feature>
<proteinExistence type="predicted"/>
<keyword evidence="1" id="KW-0812">Transmembrane</keyword>
<evidence type="ECO:0000256" key="1">
    <source>
        <dbReference type="SAM" id="Phobius"/>
    </source>
</evidence>
<name>A0A023PK81_9STRA</name>
<geneLocation type="mitochondrion" evidence="2"/>
<accession>A0A023PK81</accession>
<sequence>MRGTDLIIAFLLVWLVESICIFVLLQIYNPEMIGLLVELKNNEAEIAQICKALEKDTAVYTTETTLAQFVTYTSILGAIHGFYTGLASLSIFQ</sequence>
<keyword evidence="1" id="KW-1133">Transmembrane helix</keyword>
<organism evidence="2">
    <name type="scientific">Nannochloropsis gaditana</name>
    <dbReference type="NCBI Taxonomy" id="72520"/>
    <lineage>
        <taxon>Eukaryota</taxon>
        <taxon>Sar</taxon>
        <taxon>Stramenopiles</taxon>
        <taxon>Ochrophyta</taxon>
        <taxon>Eustigmatophyceae</taxon>
        <taxon>Eustigmatales</taxon>
        <taxon>Monodopsidaceae</taxon>
        <taxon>Nannochloropsis</taxon>
    </lineage>
</organism>
<keyword evidence="1" id="KW-0472">Membrane</keyword>
<feature type="transmembrane region" description="Helical" evidence="1">
    <location>
        <begin position="7"/>
        <end position="28"/>
    </location>
</feature>
<protein>
    <submittedName>
        <fullName evidence="2">Uncharacterized protein</fullName>
    </submittedName>
</protein>
<keyword evidence="2" id="KW-0496">Mitochondrion</keyword>
<gene>
    <name evidence="2" type="ORF">NagaMp0002</name>
</gene>
<evidence type="ECO:0000313" key="2">
    <source>
        <dbReference type="EMBL" id="AHX24889.1"/>
    </source>
</evidence>
<dbReference type="EMBL" id="KJ410686">
    <property type="protein sequence ID" value="AHX24889.1"/>
    <property type="molecule type" value="Genomic_DNA"/>
</dbReference>
<reference evidence="2" key="1">
    <citation type="journal article" date="2014" name="BMC Genomics">
        <title>A pangenomic analysis of the Nannochloropsis organellar genomes reveals novel genetic variations in key metabolic genes.</title>
        <authorList>
            <person name="Starkenburg S.R."/>
            <person name="Kwon K.J."/>
            <person name="Jha R.K."/>
            <person name="McKay C."/>
            <person name="Jacobs M."/>
            <person name="Chertkov O."/>
            <person name="Twary S."/>
            <person name="Rocap G."/>
            <person name="Cattolico R.A."/>
        </authorList>
    </citation>
    <scope>NUCLEOTIDE SEQUENCE</scope>
    <source>
        <strain evidence="2">CCMP526</strain>
    </source>
</reference>
<dbReference type="AlphaFoldDB" id="A0A023PK81"/>